<dbReference type="CDD" id="cd06562">
    <property type="entry name" value="GH20_HexA_HexB-like"/>
    <property type="match status" value="1"/>
</dbReference>
<dbReference type="GO" id="GO:0005975">
    <property type="term" value="P:carbohydrate metabolic process"/>
    <property type="evidence" value="ECO:0007669"/>
    <property type="project" value="InterPro"/>
</dbReference>
<dbReference type="Pfam" id="PF00728">
    <property type="entry name" value="Glyco_hydro_20"/>
    <property type="match status" value="1"/>
</dbReference>
<dbReference type="AlphaFoldDB" id="A0A369JF22"/>
<keyword evidence="4 7" id="KW-0378">Hydrolase</keyword>
<dbReference type="GO" id="GO:0016020">
    <property type="term" value="C:membrane"/>
    <property type="evidence" value="ECO:0007669"/>
    <property type="project" value="TreeGrafter"/>
</dbReference>
<evidence type="ECO:0000259" key="10">
    <source>
        <dbReference type="Pfam" id="PF00728"/>
    </source>
</evidence>
<evidence type="ECO:0000256" key="6">
    <source>
        <dbReference type="ARBA" id="ARBA00023295"/>
    </source>
</evidence>
<keyword evidence="3 9" id="KW-0732">Signal</keyword>
<dbReference type="PRINTS" id="PR00738">
    <property type="entry name" value="GLHYDRLASE20"/>
</dbReference>
<evidence type="ECO:0000256" key="3">
    <source>
        <dbReference type="ARBA" id="ARBA00022729"/>
    </source>
</evidence>
<dbReference type="GO" id="GO:0004563">
    <property type="term" value="F:beta-N-acetylhexosaminidase activity"/>
    <property type="evidence" value="ECO:0007669"/>
    <property type="project" value="UniProtKB-EC"/>
</dbReference>
<feature type="domain" description="Glycoside hydrolase family 20 catalytic" evidence="10">
    <location>
        <begin position="173"/>
        <end position="505"/>
    </location>
</feature>
<evidence type="ECO:0000256" key="2">
    <source>
        <dbReference type="ARBA" id="ARBA00006285"/>
    </source>
</evidence>
<protein>
    <recommendedName>
        <fullName evidence="7">Beta-hexosaminidase</fullName>
        <ecNumber evidence="7">3.2.1.52</ecNumber>
    </recommendedName>
</protein>
<keyword evidence="13" id="KW-1185">Reference proteome</keyword>
<dbReference type="InterPro" id="IPR017853">
    <property type="entry name" value="GH"/>
</dbReference>
<dbReference type="PIRSF" id="PIRSF001093">
    <property type="entry name" value="B-hxosamndse_ab_euk"/>
    <property type="match status" value="1"/>
</dbReference>
<dbReference type="Gene3D" id="3.30.379.10">
    <property type="entry name" value="Chitobiase/beta-hexosaminidase domain 2-like"/>
    <property type="match status" value="1"/>
</dbReference>
<proteinExistence type="inferred from homology"/>
<comment type="caution">
    <text evidence="12">The sequence shown here is derived from an EMBL/GenBank/DDBJ whole genome shotgun (WGS) entry which is preliminary data.</text>
</comment>
<comment type="catalytic activity">
    <reaction evidence="1 7">
        <text>Hydrolysis of terminal non-reducing N-acetyl-D-hexosamine residues in N-acetyl-beta-D-hexosaminides.</text>
        <dbReference type="EC" id="3.2.1.52"/>
    </reaction>
</comment>
<feature type="active site" description="Proton donor" evidence="8">
    <location>
        <position position="332"/>
    </location>
</feature>
<dbReference type="SUPFAM" id="SSF55545">
    <property type="entry name" value="beta-N-acetylhexosaminidase-like domain"/>
    <property type="match status" value="1"/>
</dbReference>
<dbReference type="STRING" id="39966.A0A369JF22"/>
<dbReference type="InParanoid" id="A0A369JF22"/>
<keyword evidence="6 7" id="KW-0326">Glycosidase</keyword>
<dbReference type="FunFam" id="3.20.20.80:FF:000063">
    <property type="entry name" value="Beta-hexosaminidase"/>
    <property type="match status" value="1"/>
</dbReference>
<dbReference type="Gene3D" id="3.20.20.80">
    <property type="entry name" value="Glycosidases"/>
    <property type="match status" value="1"/>
</dbReference>
<dbReference type="EC" id="3.2.1.52" evidence="7"/>
<evidence type="ECO:0000256" key="7">
    <source>
        <dbReference type="PIRNR" id="PIRNR001093"/>
    </source>
</evidence>
<evidence type="ECO:0000256" key="5">
    <source>
        <dbReference type="ARBA" id="ARBA00023180"/>
    </source>
</evidence>
<organism evidence="12 13">
    <name type="scientific">Hypsizygus marmoreus</name>
    <name type="common">White beech mushroom</name>
    <name type="synonym">Agaricus marmoreus</name>
    <dbReference type="NCBI Taxonomy" id="39966"/>
    <lineage>
        <taxon>Eukaryota</taxon>
        <taxon>Fungi</taxon>
        <taxon>Dikarya</taxon>
        <taxon>Basidiomycota</taxon>
        <taxon>Agaricomycotina</taxon>
        <taxon>Agaricomycetes</taxon>
        <taxon>Agaricomycetidae</taxon>
        <taxon>Agaricales</taxon>
        <taxon>Tricholomatineae</taxon>
        <taxon>Lyophyllaceae</taxon>
        <taxon>Hypsizygus</taxon>
    </lineage>
</organism>
<evidence type="ECO:0000313" key="12">
    <source>
        <dbReference type="EMBL" id="RDB19005.1"/>
    </source>
</evidence>
<name>A0A369JF22_HYPMA</name>
<dbReference type="InterPro" id="IPR015883">
    <property type="entry name" value="Glyco_hydro_20_cat"/>
</dbReference>
<sequence>MLLFKLLVLPSFVHALWPIPHTLQTGTSLLKLSPTFDITLPSISKPPQDLLAAIAQTKTYLHTDKLQRLIVGRGAASSTGLQTARALPSLTLSLLNNATPHAIAVEAVRPIGMRNEGYTLSVPADGSPAVLTANSTLGLFRGLTTFGQLWYDLEGVTYSYEAPIKIAKDVPAFPYRGFMLDTARNFFPVADIKRTLDAMSWVKMSTFHWHAVDSQSFPLDILGFRELASKGAYSQSEIYTTADIQDIVSYAGARGIDVLVELDTPGHTASISSSHPEHIACPLSTPWPSFAAEPPSGQLRLASAATTTFTSSFIRALASTLPSTLFSTGGDEVNLNCYAKDAQTQMDLKASGKTLEQALSAFVGAVHKALGEVGKTPVVWEEMVLEHNITLSKDTVVMVWISSQHAGSVAAKNFRIVHAPSDYFYLDCGAGEWLGNNPSGNSWCDPFKTWQKSYTFDPLASLTTAQHALVLGGQQLLWTEQSSPENLDSIVWPRAASSAEVFWTGATLPDGTPRSAGLASALPRLHDLRYRMVRRGVRAIALQPHWCALRPGACDG</sequence>
<dbReference type="OrthoDB" id="428480at2759"/>
<dbReference type="PANTHER" id="PTHR22600:SF26">
    <property type="entry name" value="BETA-N-ACETYLHEXOSAMINIDASE"/>
    <property type="match status" value="1"/>
</dbReference>
<evidence type="ECO:0000256" key="9">
    <source>
        <dbReference type="SAM" id="SignalP"/>
    </source>
</evidence>
<keyword evidence="5" id="KW-0325">Glycoprotein</keyword>
<evidence type="ECO:0000256" key="1">
    <source>
        <dbReference type="ARBA" id="ARBA00001231"/>
    </source>
</evidence>
<dbReference type="InterPro" id="IPR029019">
    <property type="entry name" value="HEX_eukaryotic_N"/>
</dbReference>
<feature type="chain" id="PRO_5016703698" description="Beta-hexosaminidase" evidence="9">
    <location>
        <begin position="16"/>
        <end position="556"/>
    </location>
</feature>
<dbReference type="InterPro" id="IPR029018">
    <property type="entry name" value="Hex-like_dom2"/>
</dbReference>
<dbReference type="GO" id="GO:0030203">
    <property type="term" value="P:glycosaminoglycan metabolic process"/>
    <property type="evidence" value="ECO:0007669"/>
    <property type="project" value="TreeGrafter"/>
</dbReference>
<feature type="domain" description="Beta-hexosaminidase eukaryotic type N-terminal" evidence="11">
    <location>
        <begin position="16"/>
        <end position="149"/>
    </location>
</feature>
<evidence type="ECO:0000256" key="4">
    <source>
        <dbReference type="ARBA" id="ARBA00022801"/>
    </source>
</evidence>
<feature type="signal peptide" evidence="9">
    <location>
        <begin position="1"/>
        <end position="15"/>
    </location>
</feature>
<dbReference type="EMBL" id="LUEZ02000085">
    <property type="protein sequence ID" value="RDB19005.1"/>
    <property type="molecule type" value="Genomic_DNA"/>
</dbReference>
<evidence type="ECO:0000259" key="11">
    <source>
        <dbReference type="Pfam" id="PF14845"/>
    </source>
</evidence>
<evidence type="ECO:0000256" key="8">
    <source>
        <dbReference type="PIRSR" id="PIRSR001093-1"/>
    </source>
</evidence>
<comment type="similarity">
    <text evidence="2 7">Belongs to the glycosyl hydrolase 20 family.</text>
</comment>
<gene>
    <name evidence="12" type="primary">HEXO2_1</name>
    <name evidence="12" type="ORF">Hypma_014300</name>
</gene>
<evidence type="ECO:0000313" key="13">
    <source>
        <dbReference type="Proteomes" id="UP000076154"/>
    </source>
</evidence>
<dbReference type="SUPFAM" id="SSF51445">
    <property type="entry name" value="(Trans)glycosidases"/>
    <property type="match status" value="1"/>
</dbReference>
<reference evidence="12" key="1">
    <citation type="submission" date="2018-04" db="EMBL/GenBank/DDBJ databases">
        <title>Whole genome sequencing of Hypsizygus marmoreus.</title>
        <authorList>
            <person name="Choi I.-G."/>
            <person name="Min B."/>
            <person name="Kim J.-G."/>
            <person name="Kim S."/>
            <person name="Oh Y.-L."/>
            <person name="Kong W.-S."/>
            <person name="Park H."/>
            <person name="Jeong J."/>
            <person name="Song E.-S."/>
        </authorList>
    </citation>
    <scope>NUCLEOTIDE SEQUENCE [LARGE SCALE GENOMIC DNA]</scope>
    <source>
        <strain evidence="12">51987-8</strain>
    </source>
</reference>
<dbReference type="Proteomes" id="UP000076154">
    <property type="component" value="Unassembled WGS sequence"/>
</dbReference>
<dbReference type="PANTHER" id="PTHR22600">
    <property type="entry name" value="BETA-HEXOSAMINIDASE"/>
    <property type="match status" value="1"/>
</dbReference>
<dbReference type="Pfam" id="PF14845">
    <property type="entry name" value="Glycohydro_20b2"/>
    <property type="match status" value="1"/>
</dbReference>
<dbReference type="InterPro" id="IPR025705">
    <property type="entry name" value="Beta_hexosaminidase_sua/sub"/>
</dbReference>
<accession>A0A369JF22</accession>